<feature type="transmembrane region" description="Helical" evidence="9">
    <location>
        <begin position="52"/>
        <end position="75"/>
    </location>
</feature>
<gene>
    <name evidence="12" type="ORF">SAMN05216498_2217</name>
</gene>
<dbReference type="AlphaFoldDB" id="A0A1H0B4P8"/>
<evidence type="ECO:0000256" key="2">
    <source>
        <dbReference type="ARBA" id="ARBA00022448"/>
    </source>
</evidence>
<evidence type="ECO:0000313" key="12">
    <source>
        <dbReference type="EMBL" id="SDN40615.1"/>
    </source>
</evidence>
<dbReference type="PROSITE" id="PS50929">
    <property type="entry name" value="ABC_TM1F"/>
    <property type="match status" value="1"/>
</dbReference>
<feature type="transmembrane region" description="Helical" evidence="9">
    <location>
        <begin position="290"/>
        <end position="314"/>
    </location>
</feature>
<evidence type="ECO:0000256" key="6">
    <source>
        <dbReference type="ARBA" id="ARBA00022840"/>
    </source>
</evidence>
<feature type="domain" description="ABC transmembrane type-1" evidence="11">
    <location>
        <begin position="55"/>
        <end position="337"/>
    </location>
</feature>
<dbReference type="FunFam" id="3.40.50.300:FF:000287">
    <property type="entry name" value="Multidrug ABC transporter ATP-binding protein"/>
    <property type="match status" value="1"/>
</dbReference>
<keyword evidence="2" id="KW-0813">Transport</keyword>
<dbReference type="CDD" id="cd03254">
    <property type="entry name" value="ABCC_Glucan_exporter_like"/>
    <property type="match status" value="1"/>
</dbReference>
<feature type="transmembrane region" description="Helical" evidence="9">
    <location>
        <begin position="170"/>
        <end position="188"/>
    </location>
</feature>
<dbReference type="Pfam" id="PF00664">
    <property type="entry name" value="ABC_membrane"/>
    <property type="match status" value="1"/>
</dbReference>
<dbReference type="InterPro" id="IPR011527">
    <property type="entry name" value="ABC1_TM_dom"/>
</dbReference>
<evidence type="ECO:0000256" key="9">
    <source>
        <dbReference type="SAM" id="Phobius"/>
    </source>
</evidence>
<proteinExistence type="predicted"/>
<dbReference type="InterPro" id="IPR027417">
    <property type="entry name" value="P-loop_NTPase"/>
</dbReference>
<organism evidence="12 13">
    <name type="scientific">Tenuibacillus multivorans</name>
    <dbReference type="NCBI Taxonomy" id="237069"/>
    <lineage>
        <taxon>Bacteria</taxon>
        <taxon>Bacillati</taxon>
        <taxon>Bacillota</taxon>
        <taxon>Bacilli</taxon>
        <taxon>Bacillales</taxon>
        <taxon>Bacillaceae</taxon>
        <taxon>Tenuibacillus</taxon>
    </lineage>
</organism>
<dbReference type="Proteomes" id="UP000199334">
    <property type="component" value="Unassembled WGS sequence"/>
</dbReference>
<keyword evidence="3" id="KW-1003">Cell membrane</keyword>
<dbReference type="FunFam" id="1.20.1560.10:FF:000011">
    <property type="entry name" value="Multidrug ABC transporter ATP-binding protein"/>
    <property type="match status" value="1"/>
</dbReference>
<name>A0A1H0B4P8_9BACI</name>
<protein>
    <submittedName>
        <fullName evidence="12">ATP-binding cassette, subfamily B</fullName>
    </submittedName>
</protein>
<keyword evidence="4 9" id="KW-0812">Transmembrane</keyword>
<keyword evidence="13" id="KW-1185">Reference proteome</keyword>
<keyword evidence="8 9" id="KW-0472">Membrane</keyword>
<keyword evidence="6 12" id="KW-0067">ATP-binding</keyword>
<keyword evidence="5" id="KW-0547">Nucleotide-binding</keyword>
<dbReference type="InterPro" id="IPR017871">
    <property type="entry name" value="ABC_transporter-like_CS"/>
</dbReference>
<dbReference type="SUPFAM" id="SSF90123">
    <property type="entry name" value="ABC transporter transmembrane region"/>
    <property type="match status" value="1"/>
</dbReference>
<dbReference type="Gene3D" id="3.40.50.300">
    <property type="entry name" value="P-loop containing nucleotide triphosphate hydrolases"/>
    <property type="match status" value="1"/>
</dbReference>
<dbReference type="InterPro" id="IPR039421">
    <property type="entry name" value="Type_1_exporter"/>
</dbReference>
<evidence type="ECO:0000259" key="11">
    <source>
        <dbReference type="PROSITE" id="PS50929"/>
    </source>
</evidence>
<evidence type="ECO:0000259" key="10">
    <source>
        <dbReference type="PROSITE" id="PS50893"/>
    </source>
</evidence>
<evidence type="ECO:0000256" key="5">
    <source>
        <dbReference type="ARBA" id="ARBA00022741"/>
    </source>
</evidence>
<dbReference type="Pfam" id="PF00005">
    <property type="entry name" value="ABC_tran"/>
    <property type="match status" value="1"/>
</dbReference>
<evidence type="ECO:0000256" key="4">
    <source>
        <dbReference type="ARBA" id="ARBA00022692"/>
    </source>
</evidence>
<dbReference type="GO" id="GO:0005524">
    <property type="term" value="F:ATP binding"/>
    <property type="evidence" value="ECO:0007669"/>
    <property type="project" value="UniProtKB-KW"/>
</dbReference>
<dbReference type="SMART" id="SM00382">
    <property type="entry name" value="AAA"/>
    <property type="match status" value="1"/>
</dbReference>
<evidence type="ECO:0000256" key="3">
    <source>
        <dbReference type="ARBA" id="ARBA00022475"/>
    </source>
</evidence>
<feature type="transmembrane region" description="Helical" evidence="9">
    <location>
        <begin position="194"/>
        <end position="212"/>
    </location>
</feature>
<evidence type="ECO:0000256" key="7">
    <source>
        <dbReference type="ARBA" id="ARBA00022989"/>
    </source>
</evidence>
<dbReference type="RefSeq" id="WP_093856653.1">
    <property type="nucleotide sequence ID" value="NZ_BJVZ01000013.1"/>
</dbReference>
<evidence type="ECO:0000313" key="13">
    <source>
        <dbReference type="Proteomes" id="UP000199334"/>
    </source>
</evidence>
<feature type="transmembrane region" description="Helical" evidence="9">
    <location>
        <begin position="95"/>
        <end position="119"/>
    </location>
</feature>
<dbReference type="Gene3D" id="1.20.1560.10">
    <property type="entry name" value="ABC transporter type 1, transmembrane domain"/>
    <property type="match status" value="1"/>
</dbReference>
<dbReference type="PROSITE" id="PS00211">
    <property type="entry name" value="ABC_TRANSPORTER_1"/>
    <property type="match status" value="1"/>
</dbReference>
<reference evidence="12 13" key="1">
    <citation type="submission" date="2016-10" db="EMBL/GenBank/DDBJ databases">
        <authorList>
            <person name="de Groot N.N."/>
        </authorList>
    </citation>
    <scope>NUCLEOTIDE SEQUENCE [LARGE SCALE GENOMIC DNA]</scope>
    <source>
        <strain evidence="12 13">CGMCC 1.3442</strain>
    </source>
</reference>
<dbReference type="PANTHER" id="PTHR43394">
    <property type="entry name" value="ATP-DEPENDENT PERMEASE MDL1, MITOCHONDRIAL"/>
    <property type="match status" value="1"/>
</dbReference>
<feature type="domain" description="ABC transporter" evidence="10">
    <location>
        <begin position="371"/>
        <end position="605"/>
    </location>
</feature>
<dbReference type="STRING" id="237069.SAMN05216498_2217"/>
<dbReference type="PANTHER" id="PTHR43394:SF1">
    <property type="entry name" value="ATP-BINDING CASSETTE SUB-FAMILY B MEMBER 10, MITOCHONDRIAL"/>
    <property type="match status" value="1"/>
</dbReference>
<accession>A0A1H0B4P8</accession>
<dbReference type="PROSITE" id="PS50893">
    <property type="entry name" value="ABC_TRANSPORTER_2"/>
    <property type="match status" value="1"/>
</dbReference>
<dbReference type="SUPFAM" id="SSF52540">
    <property type="entry name" value="P-loop containing nucleoside triphosphate hydrolases"/>
    <property type="match status" value="1"/>
</dbReference>
<dbReference type="GO" id="GO:0015421">
    <property type="term" value="F:ABC-type oligopeptide transporter activity"/>
    <property type="evidence" value="ECO:0007669"/>
    <property type="project" value="TreeGrafter"/>
</dbReference>
<dbReference type="CDD" id="cd18547">
    <property type="entry name" value="ABC_6TM_Tm288_like"/>
    <property type="match status" value="1"/>
</dbReference>
<evidence type="ECO:0000256" key="1">
    <source>
        <dbReference type="ARBA" id="ARBA00004651"/>
    </source>
</evidence>
<dbReference type="EMBL" id="FNIG01000004">
    <property type="protein sequence ID" value="SDN40615.1"/>
    <property type="molecule type" value="Genomic_DNA"/>
</dbReference>
<keyword evidence="7 9" id="KW-1133">Transmembrane helix</keyword>
<dbReference type="GO" id="GO:0005886">
    <property type="term" value="C:plasma membrane"/>
    <property type="evidence" value="ECO:0007669"/>
    <property type="project" value="UniProtKB-SubCell"/>
</dbReference>
<evidence type="ECO:0000256" key="8">
    <source>
        <dbReference type="ARBA" id="ARBA00023136"/>
    </source>
</evidence>
<sequence length="612" mass="69215">MSFKDLFIQPFNYEKIDLNEANKVDDPRAKPKVRDWKGTIKRIWGYLMDEKGLLLFVFLMIVVSSALAILGPYMIGQAVDEFIVNQELTGLGQVMIALLFIYIFYSISMFLQHFLMIGIAQNTVYHLRSELFNQLHLLPIAFFDKRQFGEIMSRVTNDVDNISNTLNMSVIQIFSSVLTLIGTVSVMFFLSPLLAVVTLTIIPMMVFGMKWITKRTGPLFKIQQKRLGELNGYVEEIVSGQKIVKTFSQEERVTNTFESKNDDVMRSSYWASVFSGMIPKLMNMLNSFSFAIIAFVGGVLVIYDMATVGTIVIFTELARQFTRPLNELSNQFNQLLSAVAGAERVFNIIDEDSEELDEDDAIEINEPNGDVEFRDVTFSYDEDEVVLNNVSFKADAGETVAFVGHTGAGKTTIINLISRFYNYDSGQILLDGTEIKDIKRTSLRKYMAFVLQDAFLFEGTIRENIRYGRLDATDEEVIEAAKNANAHFFIMKMSEQYDTVLDPNGSGISQGQKQLITIARAILADPKILVLDEATSSIDTVTEVKIQEALQRLMKGRTSFVIAHRLNTIQNADQIIMLEHGRIIEIGTHQELIKQNGHYANLYQGQLDNLAN</sequence>
<dbReference type="InterPro" id="IPR003593">
    <property type="entry name" value="AAA+_ATPase"/>
</dbReference>
<dbReference type="InterPro" id="IPR003439">
    <property type="entry name" value="ABC_transporter-like_ATP-bd"/>
</dbReference>
<dbReference type="InterPro" id="IPR036640">
    <property type="entry name" value="ABC1_TM_sf"/>
</dbReference>
<comment type="subcellular location">
    <subcellularLocation>
        <location evidence="1">Cell membrane</location>
        <topology evidence="1">Multi-pass membrane protein</topology>
    </subcellularLocation>
</comment>
<dbReference type="GO" id="GO:0016887">
    <property type="term" value="F:ATP hydrolysis activity"/>
    <property type="evidence" value="ECO:0007669"/>
    <property type="project" value="InterPro"/>
</dbReference>
<dbReference type="OrthoDB" id="9770415at2"/>